<evidence type="ECO:0000256" key="1">
    <source>
        <dbReference type="SAM" id="SignalP"/>
    </source>
</evidence>
<protein>
    <submittedName>
        <fullName evidence="2">Uncharacterized protein</fullName>
    </submittedName>
</protein>
<accession>A0A318TYZ7</accession>
<dbReference type="OrthoDB" id="7849141at2"/>
<keyword evidence="1" id="KW-0732">Signal</keyword>
<sequence>MRSLLSAGLVLVLAVSPAFAREKSPFPKGTQVMLCRFPVIDVHKVIPEGVFVGVFPSGEVQVVDPISMDFVHAPVPAVVDTDNAVRTTWKWSLGTVGATAGGDDYAPDMDFKLTMKKADRSARIVIYPAGYRDEQADGSCSAWQTP</sequence>
<evidence type="ECO:0000313" key="3">
    <source>
        <dbReference type="Proteomes" id="UP000247727"/>
    </source>
</evidence>
<feature type="signal peptide" evidence="1">
    <location>
        <begin position="1"/>
        <end position="20"/>
    </location>
</feature>
<proteinExistence type="predicted"/>
<keyword evidence="3" id="KW-1185">Reference proteome</keyword>
<comment type="caution">
    <text evidence="2">The sequence shown here is derived from an EMBL/GenBank/DDBJ whole genome shotgun (WGS) entry which is preliminary data.</text>
</comment>
<name>A0A318TYZ7_9RHOB</name>
<dbReference type="RefSeq" id="WP_110805714.1">
    <property type="nucleotide sequence ID" value="NZ_QJTK01000006.1"/>
</dbReference>
<organism evidence="2 3">
    <name type="scientific">Rhodobacter viridis</name>
    <dbReference type="NCBI Taxonomy" id="1054202"/>
    <lineage>
        <taxon>Bacteria</taxon>
        <taxon>Pseudomonadati</taxon>
        <taxon>Pseudomonadota</taxon>
        <taxon>Alphaproteobacteria</taxon>
        <taxon>Rhodobacterales</taxon>
        <taxon>Rhodobacter group</taxon>
        <taxon>Rhodobacter</taxon>
    </lineage>
</organism>
<gene>
    <name evidence="2" type="ORF">C8J30_106161</name>
</gene>
<dbReference type="Proteomes" id="UP000247727">
    <property type="component" value="Unassembled WGS sequence"/>
</dbReference>
<dbReference type="AlphaFoldDB" id="A0A318TYZ7"/>
<dbReference type="EMBL" id="QJTK01000006">
    <property type="protein sequence ID" value="PYF10029.1"/>
    <property type="molecule type" value="Genomic_DNA"/>
</dbReference>
<reference evidence="2 3" key="1">
    <citation type="submission" date="2018-06" db="EMBL/GenBank/DDBJ databases">
        <title>Genomic Encyclopedia of Type Strains, Phase III (KMG-III): the genomes of soil and plant-associated and newly described type strains.</title>
        <authorList>
            <person name="Whitman W."/>
        </authorList>
    </citation>
    <scope>NUCLEOTIDE SEQUENCE [LARGE SCALE GENOMIC DNA]</scope>
    <source>
        <strain evidence="2 3">JA737</strain>
    </source>
</reference>
<evidence type="ECO:0000313" key="2">
    <source>
        <dbReference type="EMBL" id="PYF10029.1"/>
    </source>
</evidence>
<feature type="chain" id="PRO_5016320621" evidence="1">
    <location>
        <begin position="21"/>
        <end position="146"/>
    </location>
</feature>